<dbReference type="InterPro" id="IPR032710">
    <property type="entry name" value="NTF2-like_dom_sf"/>
</dbReference>
<organism evidence="5 6">
    <name type="scientific">Ensifer adhaerens</name>
    <name type="common">Sinorhizobium morelense</name>
    <dbReference type="NCBI Taxonomy" id="106592"/>
    <lineage>
        <taxon>Bacteria</taxon>
        <taxon>Pseudomonadati</taxon>
        <taxon>Pseudomonadota</taxon>
        <taxon>Alphaproteobacteria</taxon>
        <taxon>Hyphomicrobiales</taxon>
        <taxon>Rhizobiaceae</taxon>
        <taxon>Sinorhizobium/Ensifer group</taxon>
        <taxon>Ensifer</taxon>
    </lineage>
</organism>
<evidence type="ECO:0000259" key="4">
    <source>
        <dbReference type="SMART" id="SM00978"/>
    </source>
</evidence>
<dbReference type="PANTHER" id="PTHR41542">
    <property type="entry name" value="BLL5807 PROTEIN"/>
    <property type="match status" value="1"/>
</dbReference>
<evidence type="ECO:0000313" key="6">
    <source>
        <dbReference type="Proteomes" id="UP000037425"/>
    </source>
</evidence>
<dbReference type="SMART" id="SM00978">
    <property type="entry name" value="Tim44"/>
    <property type="match status" value="1"/>
</dbReference>
<sequence length="344" mass="35705">MAMQRFGRALAMMAIGLTVALSVVDVAEARRSGGGFGSRGTRTFSQPPVTRTAPTNAAPIDRTMTPRQDAGPTTTNPGAAQTRPNGANTPNARPGFFSGFGGSLLGGLMVGGLIGMLMGGGFGGAAGFLGLIVQMLLIGGVIMLAMRFFGRNRQPAYAPSGMSPRSSAQSPSAGAPSFKIPSIGGGQANARPTVAPTSAPVTDGPADEIGVGQPDLEQFEKMLKDVQAAYAAEDYGTLRRLTTPEAMSYLAEELSDNATSGVKNDVTDVHLVQGDVAEAWSEDGTDYATVAMRYESIDVMRDRSTGRVVSGDPDNLTEAVELWTFVRKAGGEWQVSAIQGVGHA</sequence>
<feature type="region of interest" description="Disordered" evidence="1">
    <location>
        <begin position="33"/>
        <end position="93"/>
    </location>
</feature>
<dbReference type="PATRIC" id="fig|106592.7.peg.6835"/>
<feature type="compositionally biased region" description="Polar residues" evidence="1">
    <location>
        <begin position="71"/>
        <end position="91"/>
    </location>
</feature>
<evidence type="ECO:0000256" key="3">
    <source>
        <dbReference type="SAM" id="SignalP"/>
    </source>
</evidence>
<feature type="transmembrane region" description="Helical" evidence="2">
    <location>
        <begin position="96"/>
        <end position="118"/>
    </location>
</feature>
<reference evidence="6" key="1">
    <citation type="submission" date="2015-07" db="EMBL/GenBank/DDBJ databases">
        <title>Whole genome sequence of an Ensifer adhaerens strain isolated from a cave pool in the Wind Cave National Park.</title>
        <authorList>
            <person name="Eng W.W.H."/>
            <person name="Gan H.M."/>
            <person name="Barton H.A."/>
            <person name="Savka M.A."/>
        </authorList>
    </citation>
    <scope>NUCLEOTIDE SEQUENCE [LARGE SCALE GENOMIC DNA]</scope>
    <source>
        <strain evidence="6">SD006</strain>
    </source>
</reference>
<dbReference type="Pfam" id="PF04280">
    <property type="entry name" value="Tim44"/>
    <property type="match status" value="1"/>
</dbReference>
<dbReference type="OrthoDB" id="9780873at2"/>
<feature type="transmembrane region" description="Helical" evidence="2">
    <location>
        <begin position="125"/>
        <end position="149"/>
    </location>
</feature>
<feature type="compositionally biased region" description="Low complexity" evidence="1">
    <location>
        <begin position="159"/>
        <end position="177"/>
    </location>
</feature>
<proteinExistence type="predicted"/>
<protein>
    <submittedName>
        <fullName evidence="5">Membrane protein</fullName>
    </submittedName>
</protein>
<dbReference type="AlphaFoldDB" id="A0A0L8BWW6"/>
<keyword evidence="2" id="KW-1133">Transmembrane helix</keyword>
<dbReference type="SUPFAM" id="SSF54427">
    <property type="entry name" value="NTF2-like"/>
    <property type="match status" value="1"/>
</dbReference>
<dbReference type="Proteomes" id="UP000037425">
    <property type="component" value="Unassembled WGS sequence"/>
</dbReference>
<evidence type="ECO:0000256" key="2">
    <source>
        <dbReference type="SAM" id="Phobius"/>
    </source>
</evidence>
<keyword evidence="2" id="KW-0812">Transmembrane</keyword>
<feature type="domain" description="Tim44-like" evidence="4">
    <location>
        <begin position="198"/>
        <end position="340"/>
    </location>
</feature>
<feature type="compositionally biased region" description="Polar residues" evidence="1">
    <location>
        <begin position="46"/>
        <end position="55"/>
    </location>
</feature>
<dbReference type="Gene3D" id="3.10.450.240">
    <property type="match status" value="1"/>
</dbReference>
<accession>A0A0L8BWW6</accession>
<feature type="chain" id="PRO_5005581184" evidence="3">
    <location>
        <begin position="23"/>
        <end position="344"/>
    </location>
</feature>
<name>A0A0L8BWW6_ENSAD</name>
<keyword evidence="2" id="KW-0472">Membrane</keyword>
<dbReference type="InterPro" id="IPR007379">
    <property type="entry name" value="Tim44-like_dom"/>
</dbReference>
<gene>
    <name evidence="5" type="ORF">AC244_13520</name>
</gene>
<comment type="caution">
    <text evidence="5">The sequence shown here is derived from an EMBL/GenBank/DDBJ whole genome shotgun (WGS) entry which is preliminary data.</text>
</comment>
<dbReference type="EMBL" id="LGAP01000006">
    <property type="protein sequence ID" value="KOF18994.1"/>
    <property type="molecule type" value="Genomic_DNA"/>
</dbReference>
<evidence type="ECO:0000256" key="1">
    <source>
        <dbReference type="SAM" id="MobiDB-lite"/>
    </source>
</evidence>
<feature type="region of interest" description="Disordered" evidence="1">
    <location>
        <begin position="157"/>
        <end position="207"/>
    </location>
</feature>
<keyword evidence="3" id="KW-0732">Signal</keyword>
<dbReference type="PANTHER" id="PTHR41542:SF1">
    <property type="entry name" value="BLL5807 PROTEIN"/>
    <property type="match status" value="1"/>
</dbReference>
<feature type="signal peptide" evidence="3">
    <location>
        <begin position="1"/>
        <end position="22"/>
    </location>
</feature>
<dbReference type="RefSeq" id="WP_053249331.1">
    <property type="nucleotide sequence ID" value="NZ_LGAP01000006.1"/>
</dbReference>
<evidence type="ECO:0000313" key="5">
    <source>
        <dbReference type="EMBL" id="KOF18994.1"/>
    </source>
</evidence>